<dbReference type="EMBL" id="MIJE01000011">
    <property type="protein sequence ID" value="OEF97397.1"/>
    <property type="molecule type" value="Genomic_DNA"/>
</dbReference>
<gene>
    <name evidence="9" type="ORF">BHF68_04090</name>
</gene>
<dbReference type="CDD" id="cd06550">
    <property type="entry name" value="TM_ABC_iron-siderophores_like"/>
    <property type="match status" value="1"/>
</dbReference>
<feature type="transmembrane region" description="Helical" evidence="8">
    <location>
        <begin position="135"/>
        <end position="156"/>
    </location>
</feature>
<keyword evidence="5 8" id="KW-0812">Transmembrane</keyword>
<keyword evidence="3" id="KW-0813">Transport</keyword>
<feature type="transmembrane region" description="Helical" evidence="8">
    <location>
        <begin position="24"/>
        <end position="43"/>
    </location>
</feature>
<reference evidence="9 10" key="1">
    <citation type="submission" date="2016-09" db="EMBL/GenBank/DDBJ databases">
        <title>Draft genome sequence for the type strain of Desulfuribacillus alkaliarsenatis AHT28, an obligately anaerobic, sulfidogenic bacterium isolated from Russian soda lake sediments.</title>
        <authorList>
            <person name="Abin C.A."/>
            <person name="Hollibaugh J.T."/>
        </authorList>
    </citation>
    <scope>NUCLEOTIDE SEQUENCE [LARGE SCALE GENOMIC DNA]</scope>
    <source>
        <strain evidence="9 10">AHT28</strain>
    </source>
</reference>
<dbReference type="PANTHER" id="PTHR30472:SF24">
    <property type="entry name" value="FERRIC ENTEROBACTIN TRANSPORT SYSTEM PERMEASE PROTEIN FEPG"/>
    <property type="match status" value="1"/>
</dbReference>
<feature type="transmembrane region" description="Helical" evidence="8">
    <location>
        <begin position="320"/>
        <end position="343"/>
    </location>
</feature>
<feature type="transmembrane region" description="Helical" evidence="8">
    <location>
        <begin position="293"/>
        <end position="314"/>
    </location>
</feature>
<dbReference type="InterPro" id="IPR037294">
    <property type="entry name" value="ABC_BtuC-like"/>
</dbReference>
<dbReference type="InterPro" id="IPR000522">
    <property type="entry name" value="ABC_transptr_permease_BtuC"/>
</dbReference>
<evidence type="ECO:0000256" key="1">
    <source>
        <dbReference type="ARBA" id="ARBA00004651"/>
    </source>
</evidence>
<feature type="transmembrane region" description="Helical" evidence="8">
    <location>
        <begin position="254"/>
        <end position="281"/>
    </location>
</feature>
<feature type="transmembrane region" description="Helical" evidence="8">
    <location>
        <begin position="162"/>
        <end position="185"/>
    </location>
</feature>
<feature type="transmembrane region" description="Helical" evidence="8">
    <location>
        <begin position="79"/>
        <end position="97"/>
    </location>
</feature>
<dbReference type="FunFam" id="1.10.3470.10:FF:000001">
    <property type="entry name" value="Vitamin B12 ABC transporter permease BtuC"/>
    <property type="match status" value="1"/>
</dbReference>
<evidence type="ECO:0000313" key="9">
    <source>
        <dbReference type="EMBL" id="OEF97397.1"/>
    </source>
</evidence>
<dbReference type="Proteomes" id="UP000094296">
    <property type="component" value="Unassembled WGS sequence"/>
</dbReference>
<accession>A0A1E5G2V0</accession>
<evidence type="ECO:0000256" key="4">
    <source>
        <dbReference type="ARBA" id="ARBA00022475"/>
    </source>
</evidence>
<dbReference type="Pfam" id="PF01032">
    <property type="entry name" value="FecCD"/>
    <property type="match status" value="1"/>
</dbReference>
<dbReference type="PANTHER" id="PTHR30472">
    <property type="entry name" value="FERRIC ENTEROBACTIN TRANSPORT SYSTEM PERMEASE PROTEIN"/>
    <property type="match status" value="1"/>
</dbReference>
<name>A0A1E5G2V0_9FIRM</name>
<dbReference type="GO" id="GO:0005886">
    <property type="term" value="C:plasma membrane"/>
    <property type="evidence" value="ECO:0007669"/>
    <property type="project" value="UniProtKB-SubCell"/>
</dbReference>
<feature type="transmembrane region" description="Helical" evidence="8">
    <location>
        <begin position="213"/>
        <end position="234"/>
    </location>
</feature>
<evidence type="ECO:0000256" key="2">
    <source>
        <dbReference type="ARBA" id="ARBA00007935"/>
    </source>
</evidence>
<keyword evidence="7 8" id="KW-0472">Membrane</keyword>
<evidence type="ECO:0000256" key="7">
    <source>
        <dbReference type="ARBA" id="ARBA00023136"/>
    </source>
</evidence>
<evidence type="ECO:0000313" key="10">
    <source>
        <dbReference type="Proteomes" id="UP000094296"/>
    </source>
</evidence>
<keyword evidence="10" id="KW-1185">Reference proteome</keyword>
<protein>
    <submittedName>
        <fullName evidence="9">Iron ABC transporter permease</fullName>
    </submittedName>
</protein>
<dbReference type="GO" id="GO:0033214">
    <property type="term" value="P:siderophore-iron import into cell"/>
    <property type="evidence" value="ECO:0007669"/>
    <property type="project" value="TreeGrafter"/>
</dbReference>
<dbReference type="AlphaFoldDB" id="A0A1E5G2V0"/>
<dbReference type="GO" id="GO:0022857">
    <property type="term" value="F:transmembrane transporter activity"/>
    <property type="evidence" value="ECO:0007669"/>
    <property type="project" value="InterPro"/>
</dbReference>
<evidence type="ECO:0000256" key="3">
    <source>
        <dbReference type="ARBA" id="ARBA00022448"/>
    </source>
</evidence>
<sequence>MSQSTYTTLRLKRLLVSFQVQTKALWIMIALSLFLLGLMTVSLKSGTTDVSFERLVWILLGHGNSVENFSVLTLRLPRILLGVLVGVGLALAGAILQGMIRNPLASPDVIGVNSGASLMAVIFITLLYDRLNIHFLPLFAFAGALLVVATLYALAWKNGVTPFRLILVGFGITAMLGAIQTILMISSDIARSASAYTWLTGSLHATKWYEVQIVFGWMLVLIPALIFLVSSLNLQQVSDDITVSLGGRLQFIRFGTIGIAACLAGISVAFAGGIGFIGLMAPHIARKLVGTSYGQLLPCAALVGAILVVLSDWIGRTWFAPLDIAAGVFTALIGAPFFLYLFVRMRNK</sequence>
<evidence type="ECO:0000256" key="8">
    <source>
        <dbReference type="SAM" id="Phobius"/>
    </source>
</evidence>
<dbReference type="RefSeq" id="WP_069642795.1">
    <property type="nucleotide sequence ID" value="NZ_MIJE01000011.1"/>
</dbReference>
<keyword evidence="6 8" id="KW-1133">Transmembrane helix</keyword>
<evidence type="ECO:0000256" key="6">
    <source>
        <dbReference type="ARBA" id="ARBA00022989"/>
    </source>
</evidence>
<comment type="caution">
    <text evidence="9">The sequence shown here is derived from an EMBL/GenBank/DDBJ whole genome shotgun (WGS) entry which is preliminary data.</text>
</comment>
<feature type="transmembrane region" description="Helical" evidence="8">
    <location>
        <begin position="109"/>
        <end position="128"/>
    </location>
</feature>
<dbReference type="Gene3D" id="1.10.3470.10">
    <property type="entry name" value="ABC transporter involved in vitamin B12 uptake, BtuC"/>
    <property type="match status" value="1"/>
</dbReference>
<evidence type="ECO:0000256" key="5">
    <source>
        <dbReference type="ARBA" id="ARBA00022692"/>
    </source>
</evidence>
<proteinExistence type="inferred from homology"/>
<dbReference type="STRING" id="766136.BHF68_04090"/>
<comment type="subcellular location">
    <subcellularLocation>
        <location evidence="1">Cell membrane</location>
        <topology evidence="1">Multi-pass membrane protein</topology>
    </subcellularLocation>
</comment>
<dbReference type="OrthoDB" id="9811721at2"/>
<dbReference type="SUPFAM" id="SSF81345">
    <property type="entry name" value="ABC transporter involved in vitamin B12 uptake, BtuC"/>
    <property type="match status" value="1"/>
</dbReference>
<organism evidence="9 10">
    <name type="scientific">Desulfuribacillus alkaliarsenatis</name>
    <dbReference type="NCBI Taxonomy" id="766136"/>
    <lineage>
        <taxon>Bacteria</taxon>
        <taxon>Bacillati</taxon>
        <taxon>Bacillota</taxon>
        <taxon>Desulfuribacillia</taxon>
        <taxon>Desulfuribacillales</taxon>
        <taxon>Desulfuribacillaceae</taxon>
        <taxon>Desulfuribacillus</taxon>
    </lineage>
</organism>
<comment type="similarity">
    <text evidence="2">Belongs to the binding-protein-dependent transport system permease family. FecCD subfamily.</text>
</comment>
<keyword evidence="4" id="KW-1003">Cell membrane</keyword>